<gene>
    <name evidence="2" type="ORF">SAMN05216388_10544</name>
</gene>
<evidence type="ECO:0000313" key="3">
    <source>
        <dbReference type="Proteomes" id="UP000198775"/>
    </source>
</evidence>
<name>A0A1H8WBC1_9EURY</name>
<keyword evidence="3" id="KW-1185">Reference proteome</keyword>
<feature type="compositionally biased region" description="Basic and acidic residues" evidence="1">
    <location>
        <begin position="21"/>
        <end position="30"/>
    </location>
</feature>
<evidence type="ECO:0000256" key="1">
    <source>
        <dbReference type="SAM" id="MobiDB-lite"/>
    </source>
</evidence>
<dbReference type="AlphaFoldDB" id="A0A1H8WBC1"/>
<sequence>MALENLITVEELAEITGQSKEQLRKDREAASKMVRGSADE</sequence>
<proteinExistence type="predicted"/>
<feature type="region of interest" description="Disordered" evidence="1">
    <location>
        <begin position="17"/>
        <end position="40"/>
    </location>
</feature>
<accession>A0A1H8WBC1</accession>
<dbReference type="EMBL" id="FOCX01000054">
    <property type="protein sequence ID" value="SEP24803.1"/>
    <property type="molecule type" value="Genomic_DNA"/>
</dbReference>
<evidence type="ECO:0000313" key="2">
    <source>
        <dbReference type="EMBL" id="SEP24803.1"/>
    </source>
</evidence>
<reference evidence="3" key="1">
    <citation type="submission" date="2016-10" db="EMBL/GenBank/DDBJ databases">
        <authorList>
            <person name="Varghese N."/>
            <person name="Submissions S."/>
        </authorList>
    </citation>
    <scope>NUCLEOTIDE SEQUENCE [LARGE SCALE GENOMIC DNA]</scope>
    <source>
        <strain evidence="3">IBRC-M 10043</strain>
    </source>
</reference>
<dbReference type="RefSeq" id="WP_280141436.1">
    <property type="nucleotide sequence ID" value="NZ_FOCX01000054.1"/>
</dbReference>
<organism evidence="2 3">
    <name type="scientific">Halorientalis persicus</name>
    <dbReference type="NCBI Taxonomy" id="1367881"/>
    <lineage>
        <taxon>Archaea</taxon>
        <taxon>Methanobacteriati</taxon>
        <taxon>Methanobacteriota</taxon>
        <taxon>Stenosarchaea group</taxon>
        <taxon>Halobacteria</taxon>
        <taxon>Halobacteriales</taxon>
        <taxon>Haloarculaceae</taxon>
        <taxon>Halorientalis</taxon>
    </lineage>
</organism>
<dbReference type="Proteomes" id="UP000198775">
    <property type="component" value="Unassembled WGS sequence"/>
</dbReference>
<protein>
    <submittedName>
        <fullName evidence="2">Uncharacterized protein</fullName>
    </submittedName>
</protein>